<organism evidence="1 2">
    <name type="scientific">Priestia filamentosa</name>
    <dbReference type="NCBI Taxonomy" id="1402861"/>
    <lineage>
        <taxon>Bacteria</taxon>
        <taxon>Bacillati</taxon>
        <taxon>Bacillota</taxon>
        <taxon>Bacilli</taxon>
        <taxon>Bacillales</taxon>
        <taxon>Bacillaceae</taxon>
        <taxon>Priestia</taxon>
    </lineage>
</organism>
<sequence length="72" mass="8683">MMKKVRIPNRDIYGYIIGVKKVKVNWRCPYCGEKMGETKPYTFYEKGKRYTIDIWYNKCGHAVKHHDLEIIK</sequence>
<dbReference type="Proteomes" id="UP000036202">
    <property type="component" value="Chromosome"/>
</dbReference>
<evidence type="ECO:0000313" key="1">
    <source>
        <dbReference type="EMBL" id="AKO91946.1"/>
    </source>
</evidence>
<reference evidence="2" key="2">
    <citation type="submission" date="2015-06" db="EMBL/GenBank/DDBJ databases">
        <title>Genome Sequence of Bacillus endophyticus and Analysis of its Companion Mechanism in the Ketogulonigenium vulgare-Bacillus strain Consortium.</title>
        <authorList>
            <person name="Jia N."/>
            <person name="Du J."/>
            <person name="Ding M.-Z."/>
            <person name="Gao F."/>
            <person name="Yuan Y.-J."/>
        </authorList>
    </citation>
    <scope>NUCLEOTIDE SEQUENCE [LARGE SCALE GENOMIC DNA]</scope>
    <source>
        <strain evidence="2">Hbe603</strain>
    </source>
</reference>
<dbReference type="AlphaFoldDB" id="A0A0H4KGL3"/>
<keyword evidence="2" id="KW-1185">Reference proteome</keyword>
<name>A0A0H4KGL3_9BACI</name>
<proteinExistence type="predicted"/>
<dbReference type="OrthoDB" id="2991066at2"/>
<dbReference type="PATRIC" id="fig|135735.6.peg.1505"/>
<dbReference type="KEGG" id="beo:BEH_07440"/>
<evidence type="ECO:0000313" key="2">
    <source>
        <dbReference type="Proteomes" id="UP000036202"/>
    </source>
</evidence>
<protein>
    <submittedName>
        <fullName evidence="1">Uncharacterized protein</fullName>
    </submittedName>
</protein>
<reference evidence="1 2" key="1">
    <citation type="journal article" date="2015" name="PLoS ONE">
        <title>Genome Sequence of Bacillus endophyticus and Analysis of Its Companion Mechanism in the Ketogulonigenium vulgare-Bacillus Strain Consortium.</title>
        <authorList>
            <person name="Jia N."/>
            <person name="Du J."/>
            <person name="Ding M.Z."/>
            <person name="Gao F."/>
            <person name="Yuan Y.J."/>
        </authorList>
    </citation>
    <scope>NUCLEOTIDE SEQUENCE [LARGE SCALE GENOMIC DNA]</scope>
    <source>
        <strain evidence="1 2">Hbe603</strain>
    </source>
</reference>
<dbReference type="EMBL" id="CP011974">
    <property type="protein sequence ID" value="AKO91946.1"/>
    <property type="molecule type" value="Genomic_DNA"/>
</dbReference>
<accession>A0A0H4KGL3</accession>
<gene>
    <name evidence="1" type="ORF">BEH_07440</name>
</gene>
<dbReference type="RefSeq" id="WP_046216907.1">
    <property type="nucleotide sequence ID" value="NZ_CP011974.1"/>
</dbReference>